<keyword evidence="7" id="KW-1185">Reference proteome</keyword>
<dbReference type="InterPro" id="IPR016169">
    <property type="entry name" value="FAD-bd_PCMH_sub2"/>
</dbReference>
<dbReference type="InterPro" id="IPR036318">
    <property type="entry name" value="FAD-bd_PCMH-like_sf"/>
</dbReference>
<evidence type="ECO:0000259" key="5">
    <source>
        <dbReference type="PROSITE" id="PS51387"/>
    </source>
</evidence>
<dbReference type="PANTHER" id="PTHR42973:SF34">
    <property type="entry name" value="FAD BINDING DOMAIN PROTEIN (AFU_ORTHOLOGUE AFUA_3G02770)"/>
    <property type="match status" value="1"/>
</dbReference>
<dbReference type="InterPro" id="IPR050416">
    <property type="entry name" value="FAD-linked_Oxidoreductase"/>
</dbReference>
<keyword evidence="3" id="KW-0274">FAD</keyword>
<name>A0ABR1Q9K7_9PEZI</name>
<keyword evidence="4" id="KW-0560">Oxidoreductase</keyword>
<organism evidence="6 7">
    <name type="scientific">Apiospora aurea</name>
    <dbReference type="NCBI Taxonomy" id="335848"/>
    <lineage>
        <taxon>Eukaryota</taxon>
        <taxon>Fungi</taxon>
        <taxon>Dikarya</taxon>
        <taxon>Ascomycota</taxon>
        <taxon>Pezizomycotina</taxon>
        <taxon>Sordariomycetes</taxon>
        <taxon>Xylariomycetidae</taxon>
        <taxon>Amphisphaeriales</taxon>
        <taxon>Apiosporaceae</taxon>
        <taxon>Apiospora</taxon>
    </lineage>
</organism>
<protein>
    <recommendedName>
        <fullName evidence="5">FAD-binding PCMH-type domain-containing protein</fullName>
    </recommendedName>
</protein>
<evidence type="ECO:0000256" key="1">
    <source>
        <dbReference type="ARBA" id="ARBA00005466"/>
    </source>
</evidence>
<sequence>MALAAVAKSQHPFEPANFNVTEALIQQGVDVSALPELASLAERSSNLACRTACDSLQILYGADAIDFDGEPGYSTFTKGYWSQLLNEVRPYCIFRPSTPTALSVLVLISRLSQCPFAAKSGGHSAFAGGAGIHGGITVSFDNLRDIKLSADKKTVAVQPGNTWARVLSTLSSTGVTVLSGRLGDIGVGGLTLGGGISFLTNQYGLVCDNVASFDIVTATGRIISAAPTQHPDLFWALRGGGNNFGLVAAFHYQTKPLPGDLVFGGTRTYAEAAFPEVIKAYVDLTLSSAKDPKAGSWVVYINRGGARLAVTELWYGAPLADGADAPIFSDFYAIDAVSDTTKTRGHAEYVKALELTRTYGRRQITYVLSVQASHAIAARSVEIFYGAIGALEGVQGVSPGLVWQHVTDGALKGSRRSGGNPMGLERAGGPLHIMELICEWTQARDDELVYRTMSDIMRLIKEESEAMGVASDWVYMNYASQFQDVVSSYGAENKARLKRVAEIYDPSRVFQTLQPGYFKLDRAPKPDARYFSH</sequence>
<dbReference type="InterPro" id="IPR016166">
    <property type="entry name" value="FAD-bd_PCMH"/>
</dbReference>
<evidence type="ECO:0000256" key="3">
    <source>
        <dbReference type="ARBA" id="ARBA00022827"/>
    </source>
</evidence>
<dbReference type="EMBL" id="JAQQWE010000006">
    <property type="protein sequence ID" value="KAK7949220.1"/>
    <property type="molecule type" value="Genomic_DNA"/>
</dbReference>
<dbReference type="SUPFAM" id="SSF56176">
    <property type="entry name" value="FAD-binding/transporter-associated domain-like"/>
    <property type="match status" value="1"/>
</dbReference>
<evidence type="ECO:0000313" key="6">
    <source>
        <dbReference type="EMBL" id="KAK7949220.1"/>
    </source>
</evidence>
<evidence type="ECO:0000256" key="4">
    <source>
        <dbReference type="ARBA" id="ARBA00023002"/>
    </source>
</evidence>
<dbReference type="RefSeq" id="XP_066698726.1">
    <property type="nucleotide sequence ID" value="XM_066846328.1"/>
</dbReference>
<dbReference type="Proteomes" id="UP001391051">
    <property type="component" value="Unassembled WGS sequence"/>
</dbReference>
<dbReference type="PROSITE" id="PS51387">
    <property type="entry name" value="FAD_PCMH"/>
    <property type="match status" value="1"/>
</dbReference>
<dbReference type="GeneID" id="92079390"/>
<reference evidence="6 7" key="1">
    <citation type="submission" date="2023-01" db="EMBL/GenBank/DDBJ databases">
        <title>Analysis of 21 Apiospora genomes using comparative genomics revels a genus with tremendous synthesis potential of carbohydrate active enzymes and secondary metabolites.</title>
        <authorList>
            <person name="Sorensen T."/>
        </authorList>
    </citation>
    <scope>NUCLEOTIDE SEQUENCE [LARGE SCALE GENOMIC DNA]</scope>
    <source>
        <strain evidence="6 7">CBS 24483</strain>
    </source>
</reference>
<keyword evidence="2" id="KW-0285">Flavoprotein</keyword>
<feature type="domain" description="FAD-binding PCMH-type" evidence="5">
    <location>
        <begin position="86"/>
        <end position="257"/>
    </location>
</feature>
<dbReference type="Pfam" id="PF01565">
    <property type="entry name" value="FAD_binding_4"/>
    <property type="match status" value="1"/>
</dbReference>
<dbReference type="Gene3D" id="3.30.465.10">
    <property type="match status" value="1"/>
</dbReference>
<accession>A0ABR1Q9K7</accession>
<evidence type="ECO:0000313" key="7">
    <source>
        <dbReference type="Proteomes" id="UP001391051"/>
    </source>
</evidence>
<comment type="caution">
    <text evidence="6">The sequence shown here is derived from an EMBL/GenBank/DDBJ whole genome shotgun (WGS) entry which is preliminary data.</text>
</comment>
<gene>
    <name evidence="6" type="ORF">PG986_010106</name>
</gene>
<proteinExistence type="inferred from homology"/>
<evidence type="ECO:0000256" key="2">
    <source>
        <dbReference type="ARBA" id="ARBA00022630"/>
    </source>
</evidence>
<dbReference type="InterPro" id="IPR006094">
    <property type="entry name" value="Oxid_FAD_bind_N"/>
</dbReference>
<comment type="similarity">
    <text evidence="1">Belongs to the oxygen-dependent FAD-linked oxidoreductase family.</text>
</comment>
<dbReference type="PANTHER" id="PTHR42973">
    <property type="entry name" value="BINDING OXIDOREDUCTASE, PUTATIVE (AFU_ORTHOLOGUE AFUA_1G17690)-RELATED"/>
    <property type="match status" value="1"/>
</dbReference>